<accession>A0A0Q3EP06</accession>
<proteinExistence type="predicted"/>
<dbReference type="EnsemblPlants" id="KQJ89254">
    <property type="protein sequence ID" value="KQJ89254"/>
    <property type="gene ID" value="BRADI_4g24465v3"/>
</dbReference>
<keyword evidence="3" id="KW-1185">Reference proteome</keyword>
<evidence type="ECO:0000313" key="1">
    <source>
        <dbReference type="EMBL" id="KQJ89254.1"/>
    </source>
</evidence>
<name>A0A0Q3EP06_BRADI</name>
<dbReference type="EMBL" id="CM000883">
    <property type="protein sequence ID" value="KQJ89254.1"/>
    <property type="molecule type" value="Genomic_DNA"/>
</dbReference>
<dbReference type="Proteomes" id="UP000008810">
    <property type="component" value="Chromosome 4"/>
</dbReference>
<reference evidence="1" key="2">
    <citation type="submission" date="2017-06" db="EMBL/GenBank/DDBJ databases">
        <title>WGS assembly of Brachypodium distachyon.</title>
        <authorList>
            <consortium name="The International Brachypodium Initiative"/>
            <person name="Lucas S."/>
            <person name="Harmon-Smith M."/>
            <person name="Lail K."/>
            <person name="Tice H."/>
            <person name="Grimwood J."/>
            <person name="Bruce D."/>
            <person name="Barry K."/>
            <person name="Shu S."/>
            <person name="Lindquist E."/>
            <person name="Wang M."/>
            <person name="Pitluck S."/>
            <person name="Vogel J.P."/>
            <person name="Garvin D.F."/>
            <person name="Mockler T.C."/>
            <person name="Schmutz J."/>
            <person name="Rokhsar D."/>
            <person name="Bevan M.W."/>
        </authorList>
    </citation>
    <scope>NUCLEOTIDE SEQUENCE</scope>
    <source>
        <strain evidence="1">Bd21</strain>
    </source>
</reference>
<reference evidence="2" key="3">
    <citation type="submission" date="2018-08" db="UniProtKB">
        <authorList>
            <consortium name="EnsemblPlants"/>
        </authorList>
    </citation>
    <scope>IDENTIFICATION</scope>
    <source>
        <strain evidence="2">cv. Bd21</strain>
    </source>
</reference>
<protein>
    <submittedName>
        <fullName evidence="1 2">Uncharacterized protein</fullName>
    </submittedName>
</protein>
<dbReference type="InParanoid" id="A0A0Q3EP06"/>
<sequence length="58" mass="6551">MLTSEGAQENCAEMKTGSWLMHAPESILSFETRVYLAMMENRSLLVVFGVISLVYMFS</sequence>
<evidence type="ECO:0000313" key="2">
    <source>
        <dbReference type="EnsemblPlants" id="KQJ89254"/>
    </source>
</evidence>
<dbReference type="AlphaFoldDB" id="A0A0Q3EP06"/>
<reference evidence="1 2" key="1">
    <citation type="journal article" date="2010" name="Nature">
        <title>Genome sequencing and analysis of the model grass Brachypodium distachyon.</title>
        <authorList>
            <consortium name="International Brachypodium Initiative"/>
        </authorList>
    </citation>
    <scope>NUCLEOTIDE SEQUENCE [LARGE SCALE GENOMIC DNA]</scope>
    <source>
        <strain evidence="1 2">Bd21</strain>
    </source>
</reference>
<dbReference type="Gramene" id="KQJ89254">
    <property type="protein sequence ID" value="KQJ89254"/>
    <property type="gene ID" value="BRADI_4g24465v3"/>
</dbReference>
<evidence type="ECO:0000313" key="3">
    <source>
        <dbReference type="Proteomes" id="UP000008810"/>
    </source>
</evidence>
<gene>
    <name evidence="1" type="ORF">BRADI_4g24465v3</name>
</gene>
<organism evidence="1">
    <name type="scientific">Brachypodium distachyon</name>
    <name type="common">Purple false brome</name>
    <name type="synonym">Trachynia distachya</name>
    <dbReference type="NCBI Taxonomy" id="15368"/>
    <lineage>
        <taxon>Eukaryota</taxon>
        <taxon>Viridiplantae</taxon>
        <taxon>Streptophyta</taxon>
        <taxon>Embryophyta</taxon>
        <taxon>Tracheophyta</taxon>
        <taxon>Spermatophyta</taxon>
        <taxon>Magnoliopsida</taxon>
        <taxon>Liliopsida</taxon>
        <taxon>Poales</taxon>
        <taxon>Poaceae</taxon>
        <taxon>BOP clade</taxon>
        <taxon>Pooideae</taxon>
        <taxon>Stipodae</taxon>
        <taxon>Brachypodieae</taxon>
        <taxon>Brachypodium</taxon>
    </lineage>
</organism>